<proteinExistence type="predicted"/>
<dbReference type="Pfam" id="PF04682">
    <property type="entry name" value="Herpes_BTRF1"/>
    <property type="match status" value="1"/>
</dbReference>
<feature type="compositionally biased region" description="Pro residues" evidence="1">
    <location>
        <begin position="177"/>
        <end position="199"/>
    </location>
</feature>
<feature type="region of interest" description="Disordered" evidence="1">
    <location>
        <begin position="177"/>
        <end position="200"/>
    </location>
</feature>
<reference evidence="2 3" key="1">
    <citation type="journal article" date="2015" name="Genome Announc.">
        <title>Genome sequences of equid herpesviruses 2 and 5.</title>
        <authorList>
            <person name="Wilkie G.S."/>
            <person name="Kerr K."/>
            <person name="Stewart J.P."/>
            <person name="Studdert M.J."/>
            <person name="Davison A.J."/>
        </authorList>
    </citation>
    <scope>NUCLEOTIDE SEQUENCE [LARGE SCALE GENOMIC DNA]</scope>
    <source>
        <strain evidence="2">G9/92</strain>
    </source>
</reference>
<evidence type="ECO:0000313" key="3">
    <source>
        <dbReference type="Proteomes" id="UP000163076"/>
    </source>
</evidence>
<gene>
    <name evidence="2" type="primary">ORF23</name>
</gene>
<accession>A0A0B4Q676</accession>
<organism evidence="2 3">
    <name type="scientific">Equid gammaherpesvirus 2</name>
    <name type="common">Equine herpesvirus 2</name>
    <dbReference type="NCBI Taxonomy" id="12657"/>
    <lineage>
        <taxon>Viruses</taxon>
        <taxon>Duplodnaviria</taxon>
        <taxon>Heunggongvirae</taxon>
        <taxon>Peploviricota</taxon>
        <taxon>Herviviricetes</taxon>
        <taxon>Herpesvirales</taxon>
        <taxon>Orthoherpesviridae</taxon>
        <taxon>Gammaherpesvirinae</taxon>
        <taxon>Percavirus</taxon>
        <taxon>Percavirus equidgamma2</taxon>
    </lineage>
</organism>
<sequence>MIRVMAGAKFLNGMVKVAENAYLFHVIHSKSLAVLMGTADSDVPLPLLFSKFPGSPTNAIPLYCYERPRLSLARLILSGHPYALHSELEIGFADAGGEITVYRCPIVKYTDFRDEPVKADCTLMFSSREDMSDATPLTEDLYPRIGSRCKIKHVTIDESKNQSFFFDKDAAVRAPAPCSPAPCSPAPGSPPPPAPPAAPAKPIIKCQLEPADEELARFTGYARIFHAISTHSPKIGSCGAASYNTVLIMTRSQNSLRVLPRDGSITPRHNLFLKHVILKEMGLENSVQDFEVLYGDHLGPVTRQQAEEFRETVRGLRCKLEDCVFVLNSVCAAPFSKPVAAGSTGPHTLLLLEKYFLTFNPRDKANAINFGAAVTELIFGGVPFTKILAFVQKFIEILTETPEDNMFKIYALLTN</sequence>
<protein>
    <submittedName>
        <fullName evidence="2">Tegument protein UL88</fullName>
    </submittedName>
</protein>
<evidence type="ECO:0000313" key="2">
    <source>
        <dbReference type="EMBL" id="AIU39469.1"/>
    </source>
</evidence>
<dbReference type="InterPro" id="IPR006772">
    <property type="entry name" value="Herpes_BTRF1"/>
</dbReference>
<evidence type="ECO:0000256" key="1">
    <source>
        <dbReference type="SAM" id="MobiDB-lite"/>
    </source>
</evidence>
<name>A0A0B4Q676_9GAMA</name>
<dbReference type="Proteomes" id="UP000163076">
    <property type="component" value="Segment"/>
</dbReference>
<dbReference type="EMBL" id="KM924294">
    <property type="protein sequence ID" value="AIU39469.1"/>
    <property type="molecule type" value="Genomic_DNA"/>
</dbReference>